<dbReference type="GO" id="GO:0006367">
    <property type="term" value="P:transcription initiation at RNA polymerase II promoter"/>
    <property type="evidence" value="ECO:0007669"/>
    <property type="project" value="TreeGrafter"/>
</dbReference>
<evidence type="ECO:0000259" key="7">
    <source>
        <dbReference type="Pfam" id="PF01433"/>
    </source>
</evidence>
<feature type="domain" description="Transcription initiation factor TFIID subunit 2 Ig-like" evidence="8">
    <location>
        <begin position="662"/>
        <end position="834"/>
    </location>
</feature>
<dbReference type="InterPro" id="IPR014782">
    <property type="entry name" value="Peptidase_M1_dom"/>
</dbReference>
<sequence>MSNIININQQSTTQNAQIQPPDILSRNLNNHMFKVTEQKVQLDIDLYKNTITGITDLWIVPNENVNIIQDLKFDCQNGINVLQVQLLTSAEQDLTSSDMGNREMFDLEFIHANPINDLFINDKESINDINNFKNCDVFFTGGNSVEQTEYLKRRKYEHKFDPFCKHAKDVEDAKLYVNLLPFNNKLKLNSLYKTDDRQASIPTGVTNSNSFMTPLVINPNSTKPSITPMNKNTMDNQSMDQLQPFTIRISYYIENNINEGIQFQKNLKDVPFSQCFTSNNFIQGSPSNWVPCIDNPLEKCLWEIEIMTLKNINAYIHEYPELKDDERLQGLNKDAEVTVITGESTTQNIMNIMDDISADMSKRIMYTLLSPVGASGVGFSVGFFYNNHGFETTLGDLPLNVWQQDIRLSIGNDHVDETKEANQELIYNSFMTLPKTLEFYSNTYGTYPFNSLNIVLVKDLYVDYLSFQGIIFLNENKFLYPATQLDSMIDTTILLAQIISEQWFGLNITCSSMDDLWIIFGIQGYMTLKFIKEIMGNNEYQYRLKTLNDYLIENMDSKPSLLDFHRYMTYPFRLDMKDNKLLEYIKIKSTMVMAILDNKMTKMERSLGMLKVINKLNLLALSGDFNQGDNTLTNTFFQHQVEKTFKGKLNQFFKQWVEFDIVPIFEITQRFNKKKMVVEFMIKQLSWESYKDNEINDFANEGTPNNKFLQQTINNFENQYKQSPQRIFKGNMTIRIHEADGIPYEHFIHISEEVTRLEIQYNSKYKKLKRGENVGLGNVLITTADTEEWGFMPTTAISINQQVEDNEEGLIESGTEAYEWIRLDSEMEWIHKINSFNMKPEMYISQLQLDKDVYAQLQSLDYFEDLVINQENLKLDNEMDMTISSCLIRCVMDERYFYAVRKKAIEILSKYVYKKRFRGGCHHLKLLIKKSFFKEGTSSDLKLKPNEFYSYTNYQIILSLIGAISKIQTTDDLDYDVDDPEVVAFFHELKRMSLKLLVANDNSKNTYDDTLYLCAIIQNLLKMVIKFPDDQDFKNSFWKILTRYERLCNWTKNFDDGLFKEIMWTKLLMVNESLNDGLFEVCEFVNDMYQITQTIGVYSREVVCLAFKILLIIGLKNKDIVKYFFIKMVLVHNNDPYMRHHMMISFEEAVKFLILLDNKCLLTAYNEDYESLQKIYNPNLFNDLSKFQKYEDFERYGELIPTGPPNANIESSSNMDLQIIEQRQKLNRLKHDIRKPESMLKYINALFETFDPLKQMLWYLMSKRYLLTDFQKSQLLRVVPLMYKQRERFYVTLKLPVERPLMIENGDIEFKEDESGQSQCTKYEMKVVLSKVSRYEKKKPLMRFALPKQSLPTNEIKPIPLPKIKLPKPVLQTPKKKKKQLEPKIEYLTKLFVKLKMPVGFKPKFVVKSMSRYYKTHIQRFGTLPLTSVKIKQFQKVMTLSSFPQANDMIEVNGISNNSLIVKFKNLKKERKDEDESSKEKTD</sequence>
<evidence type="ECO:0000313" key="10">
    <source>
        <dbReference type="Proteomes" id="UP000183365"/>
    </source>
</evidence>
<keyword evidence="6" id="KW-0539">Nucleus</keyword>
<dbReference type="Proteomes" id="UP000183365">
    <property type="component" value="Unassembled WGS sequence"/>
</dbReference>
<dbReference type="GO" id="GO:0005669">
    <property type="term" value="C:transcription factor TFIID complex"/>
    <property type="evidence" value="ECO:0007669"/>
    <property type="project" value="InterPro"/>
</dbReference>
<evidence type="ECO:0000256" key="1">
    <source>
        <dbReference type="ARBA" id="ARBA00004123"/>
    </source>
</evidence>
<organism evidence="9 10">
    <name type="scientific">Hanseniaspora guilliermondii</name>
    <dbReference type="NCBI Taxonomy" id="56406"/>
    <lineage>
        <taxon>Eukaryota</taxon>
        <taxon>Fungi</taxon>
        <taxon>Dikarya</taxon>
        <taxon>Ascomycota</taxon>
        <taxon>Saccharomycotina</taxon>
        <taxon>Saccharomycetes</taxon>
        <taxon>Saccharomycodales</taxon>
        <taxon>Saccharomycodaceae</taxon>
        <taxon>Hanseniaspora</taxon>
    </lineage>
</organism>
<keyword evidence="4" id="KW-0805">Transcription regulation</keyword>
<dbReference type="GO" id="GO:0000976">
    <property type="term" value="F:transcription cis-regulatory region binding"/>
    <property type="evidence" value="ECO:0007669"/>
    <property type="project" value="TreeGrafter"/>
</dbReference>
<feature type="domain" description="Peptidase M1 membrane alanine aminopeptidase" evidence="7">
    <location>
        <begin position="433"/>
        <end position="560"/>
    </location>
</feature>
<evidence type="ECO:0000259" key="8">
    <source>
        <dbReference type="Pfam" id="PF25316"/>
    </source>
</evidence>
<dbReference type="VEuPathDB" id="FungiDB:HGUI_03790"/>
<evidence type="ECO:0000256" key="4">
    <source>
        <dbReference type="ARBA" id="ARBA00023015"/>
    </source>
</evidence>
<dbReference type="PANTHER" id="PTHR15137">
    <property type="entry name" value="TRANSCRIPTION INITIATION FACTOR TFIID"/>
    <property type="match status" value="1"/>
</dbReference>
<dbReference type="Gene3D" id="2.60.40.1730">
    <property type="entry name" value="tricorn interacting facor f3 domain"/>
    <property type="match status" value="1"/>
</dbReference>
<dbReference type="GO" id="GO:0003682">
    <property type="term" value="F:chromatin binding"/>
    <property type="evidence" value="ECO:0007669"/>
    <property type="project" value="TreeGrafter"/>
</dbReference>
<evidence type="ECO:0000256" key="6">
    <source>
        <dbReference type="ARBA" id="ARBA00023242"/>
    </source>
</evidence>
<evidence type="ECO:0000256" key="2">
    <source>
        <dbReference type="ARBA" id="ARBA00010937"/>
    </source>
</evidence>
<name>A0A1L0CRB6_9ASCO</name>
<evidence type="ECO:0000256" key="5">
    <source>
        <dbReference type="ARBA" id="ARBA00023163"/>
    </source>
</evidence>
<dbReference type="InterPro" id="IPR057345">
    <property type="entry name" value="Ig-like_TAF2"/>
</dbReference>
<dbReference type="Gene3D" id="1.10.390.10">
    <property type="entry name" value="Neutral Protease Domain 2"/>
    <property type="match status" value="1"/>
</dbReference>
<dbReference type="Pfam" id="PF25316">
    <property type="entry name" value="TAF2_3rd"/>
    <property type="match status" value="1"/>
</dbReference>
<dbReference type="OrthoDB" id="308861at2759"/>
<protein>
    <recommendedName>
        <fullName evidence="3">Transcription initiation factor TFIID subunit 2</fullName>
    </recommendedName>
</protein>
<dbReference type="EMBL" id="FQNF01000119">
    <property type="protein sequence ID" value="SGZ41589.1"/>
    <property type="molecule type" value="Genomic_DNA"/>
</dbReference>
<comment type="subcellular location">
    <subcellularLocation>
        <location evidence="1">Nucleus</location>
    </subcellularLocation>
</comment>
<proteinExistence type="inferred from homology"/>
<keyword evidence="5" id="KW-0804">Transcription</keyword>
<dbReference type="GO" id="GO:0016251">
    <property type="term" value="F:RNA polymerase II general transcription initiation factor activity"/>
    <property type="evidence" value="ECO:0007669"/>
    <property type="project" value="TreeGrafter"/>
</dbReference>
<evidence type="ECO:0000256" key="3">
    <source>
        <dbReference type="ARBA" id="ARBA00017363"/>
    </source>
</evidence>
<dbReference type="SUPFAM" id="SSF63737">
    <property type="entry name" value="Leukotriene A4 hydrolase N-terminal domain"/>
    <property type="match status" value="1"/>
</dbReference>
<dbReference type="InterPro" id="IPR027268">
    <property type="entry name" value="Peptidase_M4/M1_CTD_sf"/>
</dbReference>
<dbReference type="PANTHER" id="PTHR15137:SF9">
    <property type="entry name" value="TRANSCRIPTION INITIATION FACTOR TFIID SUBUNIT 2"/>
    <property type="match status" value="1"/>
</dbReference>
<dbReference type="GO" id="GO:0008237">
    <property type="term" value="F:metallopeptidase activity"/>
    <property type="evidence" value="ECO:0007669"/>
    <property type="project" value="InterPro"/>
</dbReference>
<dbReference type="InterPro" id="IPR042097">
    <property type="entry name" value="Aminopeptidase_N-like_N_sf"/>
</dbReference>
<reference evidence="10" key="1">
    <citation type="submission" date="2016-11" db="EMBL/GenBank/DDBJ databases">
        <authorList>
            <person name="Guldener U."/>
        </authorList>
    </citation>
    <scope>NUCLEOTIDE SEQUENCE [LARGE SCALE GENOMIC DNA]</scope>
</reference>
<dbReference type="GO" id="GO:0008270">
    <property type="term" value="F:zinc ion binding"/>
    <property type="evidence" value="ECO:0007669"/>
    <property type="project" value="InterPro"/>
</dbReference>
<evidence type="ECO:0000313" key="9">
    <source>
        <dbReference type="EMBL" id="SGZ41589.1"/>
    </source>
</evidence>
<accession>A0A1L0CRB6</accession>
<keyword evidence="10" id="KW-1185">Reference proteome</keyword>
<dbReference type="SUPFAM" id="SSF55486">
    <property type="entry name" value="Metalloproteases ('zincins'), catalytic domain"/>
    <property type="match status" value="1"/>
</dbReference>
<gene>
    <name evidence="9" type="ORF">HGUI_03790</name>
</gene>
<comment type="similarity">
    <text evidence="2">Belongs to the TAF2 family.</text>
</comment>
<dbReference type="Pfam" id="PF01433">
    <property type="entry name" value="Peptidase_M1"/>
    <property type="match status" value="1"/>
</dbReference>
<dbReference type="InterPro" id="IPR037813">
    <property type="entry name" value="TAF2"/>
</dbReference>